<feature type="domain" description="G-protein coupled receptors family 1 profile" evidence="9">
    <location>
        <begin position="33"/>
        <end position="302"/>
    </location>
</feature>
<dbReference type="SUPFAM" id="SSF81321">
    <property type="entry name" value="Family A G protein-coupled receptor-like"/>
    <property type="match status" value="1"/>
</dbReference>
<dbReference type="Gene3D" id="1.20.1070.10">
    <property type="entry name" value="Rhodopsin 7-helix transmembrane proteins"/>
    <property type="match status" value="1"/>
</dbReference>
<dbReference type="InterPro" id="IPR000276">
    <property type="entry name" value="GPCR_Rhodpsn"/>
</dbReference>
<keyword evidence="2 8" id="KW-0812">Transmembrane</keyword>
<feature type="transmembrane region" description="Helical" evidence="8">
    <location>
        <begin position="182"/>
        <end position="202"/>
    </location>
</feature>
<feature type="transmembrane region" description="Helical" evidence="8">
    <location>
        <begin position="20"/>
        <end position="41"/>
    </location>
</feature>
<reference evidence="10" key="1">
    <citation type="submission" date="2021-02" db="EMBL/GenBank/DDBJ databases">
        <authorList>
            <person name="Nowell W R."/>
        </authorList>
    </citation>
    <scope>NUCLEOTIDE SEQUENCE</scope>
</reference>
<evidence type="ECO:0000313" key="14">
    <source>
        <dbReference type="Proteomes" id="UP000663829"/>
    </source>
</evidence>
<feature type="transmembrane region" description="Helical" evidence="8">
    <location>
        <begin position="243"/>
        <end position="263"/>
    </location>
</feature>
<dbReference type="EMBL" id="CAJOBA010042997">
    <property type="protein sequence ID" value="CAF4143003.1"/>
    <property type="molecule type" value="Genomic_DNA"/>
</dbReference>
<dbReference type="Pfam" id="PF00001">
    <property type="entry name" value="7tm_1"/>
    <property type="match status" value="1"/>
</dbReference>
<keyword evidence="4" id="KW-0297">G-protein coupled receptor</keyword>
<evidence type="ECO:0000256" key="7">
    <source>
        <dbReference type="ARBA" id="ARBA00023224"/>
    </source>
</evidence>
<dbReference type="Proteomes" id="UP000682733">
    <property type="component" value="Unassembled WGS sequence"/>
</dbReference>
<dbReference type="PROSITE" id="PS50262">
    <property type="entry name" value="G_PROTEIN_RECEP_F1_2"/>
    <property type="match status" value="1"/>
</dbReference>
<evidence type="ECO:0000313" key="13">
    <source>
        <dbReference type="EMBL" id="CAF4143003.1"/>
    </source>
</evidence>
<name>A0A814M5N2_9BILA</name>
<keyword evidence="14" id="KW-1185">Reference proteome</keyword>
<dbReference type="AlphaFoldDB" id="A0A814M5N2"/>
<feature type="transmembrane region" description="Helical" evidence="8">
    <location>
        <begin position="283"/>
        <end position="303"/>
    </location>
</feature>
<protein>
    <recommendedName>
        <fullName evidence="9">G-protein coupled receptors family 1 profile domain-containing protein</fullName>
    </recommendedName>
</protein>
<feature type="transmembrane region" description="Helical" evidence="8">
    <location>
        <begin position="133"/>
        <end position="154"/>
    </location>
</feature>
<proteinExistence type="predicted"/>
<dbReference type="Proteomes" id="UP000663829">
    <property type="component" value="Unassembled WGS sequence"/>
</dbReference>
<dbReference type="EMBL" id="CAJNOK010021379">
    <property type="protein sequence ID" value="CAF1331654.1"/>
    <property type="molecule type" value="Genomic_DNA"/>
</dbReference>
<dbReference type="PANTHER" id="PTHR24243">
    <property type="entry name" value="G-PROTEIN COUPLED RECEPTOR"/>
    <property type="match status" value="1"/>
</dbReference>
<dbReference type="Proteomes" id="UP000677228">
    <property type="component" value="Unassembled WGS sequence"/>
</dbReference>
<gene>
    <name evidence="10" type="ORF">GPM918_LOCUS17331</name>
    <name evidence="11" type="ORF">OVA965_LOCUS29917</name>
    <name evidence="12" type="ORF">SRO942_LOCUS17330</name>
    <name evidence="13" type="ORF">TMI583_LOCUS30706</name>
</gene>
<dbReference type="PANTHER" id="PTHR24243:SF230">
    <property type="entry name" value="G-PROTEIN COUPLED RECEPTORS FAMILY 1 PROFILE DOMAIN-CONTAINING PROTEIN"/>
    <property type="match status" value="1"/>
</dbReference>
<keyword evidence="5 8" id="KW-0472">Membrane</keyword>
<feature type="transmembrane region" description="Helical" evidence="8">
    <location>
        <begin position="95"/>
        <end position="113"/>
    </location>
</feature>
<keyword evidence="6" id="KW-0675">Receptor</keyword>
<evidence type="ECO:0000313" key="12">
    <source>
        <dbReference type="EMBL" id="CAF3839145.1"/>
    </source>
</evidence>
<dbReference type="EMBL" id="CAJOBC010004744">
    <property type="protein sequence ID" value="CAF3839145.1"/>
    <property type="molecule type" value="Genomic_DNA"/>
</dbReference>
<keyword evidence="7" id="KW-0807">Transducer</keyword>
<dbReference type="Proteomes" id="UP000681722">
    <property type="component" value="Unassembled WGS sequence"/>
</dbReference>
<keyword evidence="3 8" id="KW-1133">Transmembrane helix</keyword>
<evidence type="ECO:0000313" key="10">
    <source>
        <dbReference type="EMBL" id="CAF1072146.1"/>
    </source>
</evidence>
<evidence type="ECO:0000256" key="8">
    <source>
        <dbReference type="SAM" id="Phobius"/>
    </source>
</evidence>
<evidence type="ECO:0000313" key="11">
    <source>
        <dbReference type="EMBL" id="CAF1331654.1"/>
    </source>
</evidence>
<dbReference type="GO" id="GO:0004930">
    <property type="term" value="F:G protein-coupled receptor activity"/>
    <property type="evidence" value="ECO:0007669"/>
    <property type="project" value="UniProtKB-KW"/>
</dbReference>
<comment type="subcellular location">
    <subcellularLocation>
        <location evidence="1">Membrane</location>
        <topology evidence="1">Multi-pass membrane protein</topology>
    </subcellularLocation>
</comment>
<organism evidence="10 14">
    <name type="scientific">Didymodactylos carnosus</name>
    <dbReference type="NCBI Taxonomy" id="1234261"/>
    <lineage>
        <taxon>Eukaryota</taxon>
        <taxon>Metazoa</taxon>
        <taxon>Spiralia</taxon>
        <taxon>Gnathifera</taxon>
        <taxon>Rotifera</taxon>
        <taxon>Eurotatoria</taxon>
        <taxon>Bdelloidea</taxon>
        <taxon>Philodinida</taxon>
        <taxon>Philodinidae</taxon>
        <taxon>Didymodactylos</taxon>
    </lineage>
</organism>
<sequence>MSDTVDLILNLNTISTELVRYLSICILLCGTTGNVLNLIVFFQPSLRSNPCSIYFFSSSISSLLALYSGLITRILGTYQFDPTNESSVQCKIRSFLLVSSFTTSTWLIALASVDRYFISCQNIQRRRLSSLKVAYYLIGILTVFSTLIYAEVFYCFEGNLLSPPSPLPCYSKNYPCRLYNDLTFAIIFVLTPCLLMFIFGYLTILNIRKLHRAVGPATRNHNNNNHKDTKNIKKSDRQLIQMLLVHVLLLTMLASPTAVQRLYATFTINIVKSQLSLTIENFIYQLFLLFTFISMSMPFYLYLLTGTLFRQTLLALFYKVNRTIMNEFSITNIR</sequence>
<evidence type="ECO:0000256" key="6">
    <source>
        <dbReference type="ARBA" id="ARBA00023170"/>
    </source>
</evidence>
<dbReference type="InterPro" id="IPR017452">
    <property type="entry name" value="GPCR_Rhodpsn_7TM"/>
</dbReference>
<evidence type="ECO:0000256" key="2">
    <source>
        <dbReference type="ARBA" id="ARBA00022692"/>
    </source>
</evidence>
<evidence type="ECO:0000256" key="1">
    <source>
        <dbReference type="ARBA" id="ARBA00004141"/>
    </source>
</evidence>
<evidence type="ECO:0000259" key="9">
    <source>
        <dbReference type="PROSITE" id="PS50262"/>
    </source>
</evidence>
<comment type="caution">
    <text evidence="10">The sequence shown here is derived from an EMBL/GenBank/DDBJ whole genome shotgun (WGS) entry which is preliminary data.</text>
</comment>
<accession>A0A814M5N2</accession>
<evidence type="ECO:0000256" key="3">
    <source>
        <dbReference type="ARBA" id="ARBA00022989"/>
    </source>
</evidence>
<evidence type="ECO:0000256" key="4">
    <source>
        <dbReference type="ARBA" id="ARBA00023040"/>
    </source>
</evidence>
<dbReference type="EMBL" id="CAJNOQ010004744">
    <property type="protein sequence ID" value="CAF1072146.1"/>
    <property type="molecule type" value="Genomic_DNA"/>
</dbReference>
<dbReference type="GO" id="GO:0005886">
    <property type="term" value="C:plasma membrane"/>
    <property type="evidence" value="ECO:0007669"/>
    <property type="project" value="TreeGrafter"/>
</dbReference>
<feature type="transmembrane region" description="Helical" evidence="8">
    <location>
        <begin position="53"/>
        <end position="75"/>
    </location>
</feature>
<evidence type="ECO:0000256" key="5">
    <source>
        <dbReference type="ARBA" id="ARBA00023136"/>
    </source>
</evidence>